<protein>
    <recommendedName>
        <fullName evidence="3">NERD domain-containing protein</fullName>
    </recommendedName>
</protein>
<proteinExistence type="predicted"/>
<evidence type="ECO:0008006" key="3">
    <source>
        <dbReference type="Google" id="ProtNLM"/>
    </source>
</evidence>
<dbReference type="EMBL" id="JAVDWQ010000005">
    <property type="protein sequence ID" value="MDR7209918.1"/>
    <property type="molecule type" value="Genomic_DNA"/>
</dbReference>
<keyword evidence="2" id="KW-1185">Reference proteome</keyword>
<organism evidence="1 2">
    <name type="scientific">Flavobacterium piscis</name>
    <dbReference type="NCBI Taxonomy" id="1114874"/>
    <lineage>
        <taxon>Bacteria</taxon>
        <taxon>Pseudomonadati</taxon>
        <taxon>Bacteroidota</taxon>
        <taxon>Flavobacteriia</taxon>
        <taxon>Flavobacteriales</taxon>
        <taxon>Flavobacteriaceae</taxon>
        <taxon>Flavobacterium</taxon>
    </lineage>
</organism>
<evidence type="ECO:0000313" key="1">
    <source>
        <dbReference type="EMBL" id="MDR7209918.1"/>
    </source>
</evidence>
<name>A0ABU1Y6R2_9FLAO</name>
<evidence type="ECO:0000313" key="2">
    <source>
        <dbReference type="Proteomes" id="UP001269081"/>
    </source>
</evidence>
<dbReference type="RefSeq" id="WP_310280511.1">
    <property type="nucleotide sequence ID" value="NZ_JAVDWQ010000005.1"/>
</dbReference>
<gene>
    <name evidence="1" type="ORF">J2W48_001857</name>
</gene>
<sequence>MTEIEQILLMPGYIIDKKRVLISDDKYKEIYWPELTEYIKDKYFQDTIEIKEPQKVQDILKDCFSFLCNKLSELIENEKRFSFYLFCHNLHEDSIDVFIKQLEGFKLPFNEEKFAASRRILKIILEQSTKYDLNGCPNFSQEMKSNWLEYCELLERMIYVGEWAFISSEYTARSQLFPKAIGISINDNELTFLTHQPFELLFSYIFNEMPNHDSNVALSDCIDDFKELVEEKYNITYDHLCYFIAEIINKPANKLGVTILPTIIENIKENSNVNHMFIESFYKGLTITKENALDIEKCFYNNQDLNRHMYRPILEYNIDKKTFHVIGPNKWKESLSQLSTNCFPFGLFPEEWKANKDLKKFIENVDNTHDKILQDPIIKKLVENSLPHEVDIKSFQTHKKQFININNDIGDIDILFLDSKNKIIYVCECKHNRSRFDYNNWKRDYANFRDKYEKQLKRKVNWATQNIEIIENHFKLRIENPIPNIDLSKFSVEGVFIINAPTLYMFNSKSKCYTIHDFSKIMNNKQVFMDFHFTVEDQNKTYIIKHPYFDNIEKMRE</sequence>
<comment type="caution">
    <text evidence="1">The sequence shown here is derived from an EMBL/GenBank/DDBJ whole genome shotgun (WGS) entry which is preliminary data.</text>
</comment>
<accession>A0ABU1Y6R2</accession>
<reference evidence="1 2" key="1">
    <citation type="submission" date="2023-07" db="EMBL/GenBank/DDBJ databases">
        <title>Sorghum-associated microbial communities from plants grown in Nebraska, USA.</title>
        <authorList>
            <person name="Schachtman D."/>
        </authorList>
    </citation>
    <scope>NUCLEOTIDE SEQUENCE [LARGE SCALE GENOMIC DNA]</scope>
    <source>
        <strain evidence="1 2">4129</strain>
    </source>
</reference>
<dbReference type="Proteomes" id="UP001269081">
    <property type="component" value="Unassembled WGS sequence"/>
</dbReference>